<dbReference type="InterPro" id="IPR024727">
    <property type="entry name" value="NAD_Glu_DH_N_ACT1"/>
</dbReference>
<dbReference type="Pfam" id="PF21075">
    <property type="entry name" value="GDH_ACT1"/>
    <property type="match status" value="1"/>
</dbReference>
<dbReference type="PANTHER" id="PTHR43403">
    <property type="entry name" value="NAD-SPECIFIC GLUTAMATE DEHYDROGENASE"/>
    <property type="match status" value="1"/>
</dbReference>
<dbReference type="InterPro" id="IPR007780">
    <property type="entry name" value="NAD_Glu_DH_bac"/>
</dbReference>
<feature type="domain" description="NAD-glutamate dehydrogenase ACT3" evidence="6">
    <location>
        <begin position="562"/>
        <end position="640"/>
    </location>
</feature>
<keyword evidence="1 7" id="KW-0560">Oxidoreductase</keyword>
<dbReference type="InterPro" id="IPR049059">
    <property type="entry name" value="NAD_Glu_DH_HM1"/>
</dbReference>
<dbReference type="GO" id="GO:0004352">
    <property type="term" value="F:glutamate dehydrogenase (NAD+) activity"/>
    <property type="evidence" value="ECO:0007669"/>
    <property type="project" value="UniProtKB-EC"/>
</dbReference>
<evidence type="ECO:0000259" key="5">
    <source>
        <dbReference type="Pfam" id="PF21076"/>
    </source>
</evidence>
<protein>
    <submittedName>
        <fullName evidence="7">NAD-specific glutamate dehydrogenase</fullName>
        <ecNumber evidence="7">1.4.1.2</ecNumber>
    </submittedName>
</protein>
<dbReference type="RefSeq" id="WP_011997030.1">
    <property type="nucleotide sequence ID" value="NC_009727.1"/>
</dbReference>
<gene>
    <name evidence="7" type="ordered locus">CBUD_1311</name>
</gene>
<proteinExistence type="predicted"/>
<dbReference type="Proteomes" id="UP000008555">
    <property type="component" value="Chromosome"/>
</dbReference>
<feature type="domain" description="NAD-glutamate dehydrogenase ACT2" evidence="5">
    <location>
        <begin position="418"/>
        <end position="507"/>
    </location>
</feature>
<evidence type="ECO:0000256" key="1">
    <source>
        <dbReference type="ARBA" id="ARBA00023002"/>
    </source>
</evidence>
<dbReference type="HOGENOM" id="CLU_003404_1_1_6"/>
<dbReference type="Pfam" id="PF21079">
    <property type="entry name" value="GDH_HM2"/>
    <property type="match status" value="1"/>
</dbReference>
<evidence type="ECO:0000259" key="4">
    <source>
        <dbReference type="Pfam" id="PF21075"/>
    </source>
</evidence>
<evidence type="ECO:0000259" key="2">
    <source>
        <dbReference type="Pfam" id="PF05088"/>
    </source>
</evidence>
<dbReference type="GO" id="GO:0004069">
    <property type="term" value="F:L-aspartate:2-oxoglutarate aminotransferase activity"/>
    <property type="evidence" value="ECO:0007669"/>
    <property type="project" value="InterPro"/>
</dbReference>
<evidence type="ECO:0000313" key="7">
    <source>
        <dbReference type="EMBL" id="ABS78061.2"/>
    </source>
</evidence>
<dbReference type="InterPro" id="IPR046346">
    <property type="entry name" value="Aminoacid_DH-like_N_sf"/>
</dbReference>
<dbReference type="Pfam" id="PF05088">
    <property type="entry name" value="Bac_GDH_CD"/>
    <property type="match status" value="1"/>
</dbReference>
<dbReference type="InterPro" id="IPR049064">
    <property type="entry name" value="NAD_Glu_DH_ACT3"/>
</dbReference>
<dbReference type="Gene3D" id="3.40.50.720">
    <property type="entry name" value="NAD(P)-binding Rossmann-like Domain"/>
    <property type="match status" value="1"/>
</dbReference>
<feature type="domain" description="NAD-glutamate dehydrogenase catalytic" evidence="2">
    <location>
        <begin position="739"/>
        <end position="1233"/>
    </location>
</feature>
<dbReference type="Pfam" id="PF21074">
    <property type="entry name" value="GDH_C"/>
    <property type="match status" value="1"/>
</dbReference>
<dbReference type="InterPro" id="IPR048381">
    <property type="entry name" value="GDH_C"/>
</dbReference>
<dbReference type="GO" id="GO:0006538">
    <property type="term" value="P:L-glutamate catabolic process"/>
    <property type="evidence" value="ECO:0007669"/>
    <property type="project" value="InterPro"/>
</dbReference>
<feature type="domain" description="NAD-specific glutamate dehydrogenase C-terminal" evidence="3">
    <location>
        <begin position="1278"/>
        <end position="1613"/>
    </location>
</feature>
<evidence type="ECO:0000259" key="3">
    <source>
        <dbReference type="Pfam" id="PF21074"/>
    </source>
</evidence>
<dbReference type="Pfam" id="PF21076">
    <property type="entry name" value="GDH_ACT2"/>
    <property type="match status" value="1"/>
</dbReference>
<dbReference type="PANTHER" id="PTHR43403:SF1">
    <property type="entry name" value="NAD-SPECIFIC GLUTAMATE DEHYDROGENASE"/>
    <property type="match status" value="1"/>
</dbReference>
<evidence type="ECO:0000259" key="6">
    <source>
        <dbReference type="Pfam" id="PF21077"/>
    </source>
</evidence>
<evidence type="ECO:0000313" key="8">
    <source>
        <dbReference type="Proteomes" id="UP000008555"/>
    </source>
</evidence>
<dbReference type="KEGG" id="cbd:CBUD_1311"/>
<organism evidence="7 8">
    <name type="scientific">Coxiella burnetii (strain Dugway 5J108-111)</name>
    <dbReference type="NCBI Taxonomy" id="434922"/>
    <lineage>
        <taxon>Bacteria</taxon>
        <taxon>Pseudomonadati</taxon>
        <taxon>Pseudomonadota</taxon>
        <taxon>Gammaproteobacteria</taxon>
        <taxon>Legionellales</taxon>
        <taxon>Coxiellaceae</taxon>
        <taxon>Coxiella</taxon>
    </lineage>
</organism>
<dbReference type="InterPro" id="IPR049062">
    <property type="entry name" value="NAD_Glu_DH_ACT2"/>
</dbReference>
<dbReference type="EC" id="1.4.1.2" evidence="7"/>
<name>A9KFS5_COXBN</name>
<dbReference type="SUPFAM" id="SSF51735">
    <property type="entry name" value="NAD(P)-binding Rossmann-fold domains"/>
    <property type="match status" value="1"/>
</dbReference>
<dbReference type="InterPro" id="IPR049058">
    <property type="entry name" value="NAD_Glu_DH_HM2"/>
</dbReference>
<dbReference type="Pfam" id="PF21077">
    <property type="entry name" value="GDH_ACT3"/>
    <property type="match status" value="1"/>
</dbReference>
<dbReference type="Pfam" id="PF21078">
    <property type="entry name" value="GDH_HM3"/>
    <property type="match status" value="1"/>
</dbReference>
<dbReference type="InterPro" id="IPR036291">
    <property type="entry name" value="NAD(P)-bd_dom_sf"/>
</dbReference>
<reference evidence="7 8" key="1">
    <citation type="journal article" date="2009" name="Infect. Immun.">
        <title>Comparative genomics reveal extensive transposon-mediated genomic plasticity and diversity among potential effector proteins within the genus Coxiella.</title>
        <authorList>
            <person name="Beare P.A."/>
            <person name="Unsworth N."/>
            <person name="Andoh M."/>
            <person name="Voth D.E."/>
            <person name="Omsland A."/>
            <person name="Gilk S.D."/>
            <person name="Williams K.P."/>
            <person name="Sobral B.W."/>
            <person name="Kupko J.J.III."/>
            <person name="Porcella S.F."/>
            <person name="Samuel J.E."/>
            <person name="Heinzen R.A."/>
        </authorList>
    </citation>
    <scope>NUCLEOTIDE SEQUENCE [LARGE SCALE GENOMIC DNA]</scope>
    <source>
        <strain evidence="7 8">Dugway 5J108-111</strain>
    </source>
</reference>
<dbReference type="SUPFAM" id="SSF53223">
    <property type="entry name" value="Aminoacid dehydrogenase-like, N-terminal domain"/>
    <property type="match status" value="1"/>
</dbReference>
<sequence length="1626" mass="186652">MNTGVSIVSHDHLTSVDRIVEKVVTYAEKQLPKEKIALIIKFIRLYYAHVALEDIKERSISDLYGAVMSHWELMLYRKPNEVKIRVFNPQLDRDGWQSTHTIIQVVTQDMPFLVDSIHMEINRLGLTTHLMIHIGGIKVCRNKKNQVDDVLAYHVQHHKESTLEAPISMEIDRQTDPKVLADIQRNIRRVLRDVRVAVEDWGLMRERVQEALSELDPAKMVQDPEQIKETKAFLNWLMDNHFTFLGFRDYELVGEGKEQALRLIPESGLGVLHDHTHSKMLRQYADLPKAARKMALSTEQILILSKTNTLSTVHRPAYTDYIGVKRLNEKGELIGERRFIGLYTSDVYRSDPRVIPIIRHKVESVLKRSQLPAKSHSGKDLLHILATLPRDDLFHATVDELFHWAMGILHLQERRRIRLFVRKDAYGRFMSCLVYVPRDYFTTDLVMRMQDILMKAFRGLDVSFTTYFSESILARIHFVIRINPRRALEYDVKELEEKLAKVGVSWEDEFYKHALDYFGEERGNDIFNRYRHAFSSAYREEFQAQQAVYDVAHIEKLSERTQLGMSIYRPRGAARDVIRFKLFHPDFTVPLSDALPMLENMGLRVVGEQPYELTFQDGRKVWINDFLMTYAREPEFEIETVKTIFQEAYEKIWFGAAEDDGLNRLVLEAQLTWREIAVFRAYMKYFRQVGFTFSEGYITDALVDNPKVARLLIELFKCYFDPERATTSKEKAQDIEQIIQKGLDEVAGLDEDRILRRYLALIHATLRTNYFQRDEKRNPKPYLSFKLDSSKIPDMPLPLPKYEIFVYSPRFEGVHLRGAAVARGGIRWSDRREDYRTEVLGLMKAQQVKNAVIVPAGAKGGFFPKRLPSEGSREEILQEGLFCYRNFIRGLLDLTDNLENGEIVSPKNTVCYDGPDPYLVVAADKGTATFSDVANSIAIEKNYWMGDAFASGGSTGYDHKKMGITARGAWVAAKRHFQDLGTNLDEAEITVVGIGDMSGDVFGNGMLISRYIKLVAAFDHRHIFLDPNPVPTLSYEERLRLFNLPRSSWNDYDRSLLSAGGGVYSRAAKSIQLSPEVKALLHSEKDVMVPNELIRAILKAPVDLIWNGGIGTYIKSSEEKNIDVGDRSNDNLRVNAKDVRARVICEGGNLGVTQLARIEYELNGGKINTDFIDNSAGVDCSDHEVNIKILLNQIVANGSMTEKDRNRLLASMTDEVAQLVLHDNYFQNKALSLASHLALRDMGLNMRFLDALEQEGKINRALEFLPDDKALLERRALGLGLTRPELSVLFAYSKIILKAQIKTSVVVEDPYLSRYVAYAFPTPLRTRFREQMKEHYLAKEIIATQLSNRLVSIMGITFIYQMQDEMSVSVPSIMRAFVAAMKIFQMEKLLADIDALDYKVDAEVQYQMNVEAIRLIRRASRWLLRHRRGELDIASTVTHFGDYVAAIYFRLPKLLLGADKEAVDNHQNNLIERNVPPELALRIAGTAPLFHALNIVEAATTYHEEVFRVAKIYFMLADRLDLFWFRERINAYPVDDQWAVLARAAYKGDLDWIQRELTVRVLLDTKARSIPGKVKEWLAEHDPMIQRWQTILAAMRSAEKKDFAILFVAIRELFDLASNVAAVNVE</sequence>
<dbReference type="PIRSF" id="PIRSF036761">
    <property type="entry name" value="GDH_Mll4104"/>
    <property type="match status" value="1"/>
</dbReference>
<dbReference type="InterPro" id="IPR028971">
    <property type="entry name" value="NAD-GDH_cat"/>
</dbReference>
<dbReference type="Pfam" id="PF21073">
    <property type="entry name" value="GDH_HM1"/>
    <property type="match status" value="1"/>
</dbReference>
<accession>A9KFS5</accession>
<dbReference type="EMBL" id="CP000733">
    <property type="protein sequence ID" value="ABS78061.2"/>
    <property type="molecule type" value="Genomic_DNA"/>
</dbReference>
<feature type="domain" description="NAD-glutamate dehydrogenase N-terminal ACT1" evidence="4">
    <location>
        <begin position="42"/>
        <end position="186"/>
    </location>
</feature>
<dbReference type="InterPro" id="IPR049056">
    <property type="entry name" value="NAD_Glu_DH_HM3"/>
</dbReference>